<organism evidence="2 3">
    <name type="scientific">Adiantum capillus-veneris</name>
    <name type="common">Maidenhair fern</name>
    <dbReference type="NCBI Taxonomy" id="13818"/>
    <lineage>
        <taxon>Eukaryota</taxon>
        <taxon>Viridiplantae</taxon>
        <taxon>Streptophyta</taxon>
        <taxon>Embryophyta</taxon>
        <taxon>Tracheophyta</taxon>
        <taxon>Polypodiopsida</taxon>
        <taxon>Polypodiidae</taxon>
        <taxon>Polypodiales</taxon>
        <taxon>Pteridineae</taxon>
        <taxon>Pteridaceae</taxon>
        <taxon>Vittarioideae</taxon>
        <taxon>Adiantum</taxon>
    </lineage>
</organism>
<dbReference type="InterPro" id="IPR023393">
    <property type="entry name" value="START-like_dom_sf"/>
</dbReference>
<reference evidence="2" key="1">
    <citation type="submission" date="2021-01" db="EMBL/GenBank/DDBJ databases">
        <title>Adiantum capillus-veneris genome.</title>
        <authorList>
            <person name="Fang Y."/>
            <person name="Liao Q."/>
        </authorList>
    </citation>
    <scope>NUCLEOTIDE SEQUENCE</scope>
    <source>
        <strain evidence="2">H3</strain>
        <tissue evidence="2">Leaf</tissue>
    </source>
</reference>
<dbReference type="EMBL" id="JABFUD020000012">
    <property type="protein sequence ID" value="KAI5072883.1"/>
    <property type="molecule type" value="Genomic_DNA"/>
</dbReference>
<feature type="compositionally biased region" description="Low complexity" evidence="1">
    <location>
        <begin position="10"/>
        <end position="23"/>
    </location>
</feature>
<accession>A0A9D4URR5</accession>
<feature type="region of interest" description="Disordered" evidence="1">
    <location>
        <begin position="1"/>
        <end position="25"/>
    </location>
</feature>
<dbReference type="PANTHER" id="PTHR33789">
    <property type="entry name" value="LACHRYMATORY-FACTOR SYNTHASE"/>
    <property type="match status" value="1"/>
</dbReference>
<evidence type="ECO:0000256" key="1">
    <source>
        <dbReference type="SAM" id="MobiDB-lite"/>
    </source>
</evidence>
<name>A0A9D4URR5_ADICA</name>
<evidence type="ECO:0008006" key="4">
    <source>
        <dbReference type="Google" id="ProtNLM"/>
    </source>
</evidence>
<evidence type="ECO:0000313" key="3">
    <source>
        <dbReference type="Proteomes" id="UP000886520"/>
    </source>
</evidence>
<dbReference type="Proteomes" id="UP000886520">
    <property type="component" value="Chromosome 12"/>
</dbReference>
<sequence>HMATSERKVSQSGAGSAISGQQQEQEEGEVWREVFEWEVGFPVEEVWQLTSDFGGMHKWAPTLLASCAIVEGTPQQPGCVRLAQTHPPNPSHAREKLLDLDSASHKLSYKVVGSSVPFFVGLTPSFNLIPTSPSSTKIVWSYVMQPLSSIDQPSLRNIVLTSLYEVCVKDLLHTLCSRHKNA</sequence>
<comment type="caution">
    <text evidence="2">The sequence shown here is derived from an EMBL/GenBank/DDBJ whole genome shotgun (WGS) entry which is preliminary data.</text>
</comment>
<dbReference type="Pfam" id="PF10604">
    <property type="entry name" value="Polyketide_cyc2"/>
    <property type="match status" value="1"/>
</dbReference>
<dbReference type="CDD" id="cd07821">
    <property type="entry name" value="PYR_PYL_RCAR_like"/>
    <property type="match status" value="1"/>
</dbReference>
<protein>
    <recommendedName>
        <fullName evidence="4">Lachrymatory-factor synthase</fullName>
    </recommendedName>
</protein>
<dbReference type="OrthoDB" id="1929286at2759"/>
<dbReference type="SUPFAM" id="SSF55961">
    <property type="entry name" value="Bet v1-like"/>
    <property type="match status" value="1"/>
</dbReference>
<feature type="non-terminal residue" evidence="2">
    <location>
        <position position="1"/>
    </location>
</feature>
<dbReference type="InterPro" id="IPR019587">
    <property type="entry name" value="Polyketide_cyclase/dehydratase"/>
</dbReference>
<gene>
    <name evidence="2" type="ORF">GOP47_0012989</name>
</gene>
<keyword evidence="3" id="KW-1185">Reference proteome</keyword>
<dbReference type="InterPro" id="IPR053249">
    <property type="entry name" value="LFS"/>
</dbReference>
<proteinExistence type="predicted"/>
<dbReference type="PANTHER" id="PTHR33789:SF5">
    <property type="entry name" value="BET V I_MAJOR LATEX PROTEIN DOMAIN-CONTAINING PROTEIN"/>
    <property type="match status" value="1"/>
</dbReference>
<dbReference type="AlphaFoldDB" id="A0A9D4URR5"/>
<evidence type="ECO:0000313" key="2">
    <source>
        <dbReference type="EMBL" id="KAI5072883.1"/>
    </source>
</evidence>
<dbReference type="Gene3D" id="3.30.530.20">
    <property type="match status" value="1"/>
</dbReference>